<proteinExistence type="predicted"/>
<name>A0A0H4ITF0_9CAUD</name>
<keyword evidence="3" id="KW-1185">Reference proteome</keyword>
<dbReference type="KEGG" id="vg:65066708"/>
<evidence type="ECO:0000313" key="3">
    <source>
        <dbReference type="Proteomes" id="UP000224291"/>
    </source>
</evidence>
<reference evidence="2 3" key="1">
    <citation type="submission" date="2015-05" db="EMBL/GenBank/DDBJ databases">
        <authorList>
            <person name="Liu X."/>
            <person name="Tong Y."/>
            <person name="Huang Y."/>
            <person name="Fan H."/>
            <person name="An X."/>
            <person name="Mi Z."/>
            <person name="Zhang Z."/>
        </authorList>
    </citation>
    <scope>NUCLEOTIDE SEQUENCE [LARGE SCALE GENOMIC DNA]</scope>
</reference>
<feature type="region of interest" description="Disordered" evidence="1">
    <location>
        <begin position="1"/>
        <end position="24"/>
    </location>
</feature>
<protein>
    <submittedName>
        <fullName evidence="2">DNA end protector during packaging</fullName>
    </submittedName>
</protein>
<accession>A0A0H4ITF0</accession>
<evidence type="ECO:0000256" key="1">
    <source>
        <dbReference type="SAM" id="MobiDB-lite"/>
    </source>
</evidence>
<dbReference type="Proteomes" id="UP000224291">
    <property type="component" value="Segment"/>
</dbReference>
<dbReference type="EMBL" id="KR560069">
    <property type="protein sequence ID" value="AKO61599.1"/>
    <property type="molecule type" value="Genomic_DNA"/>
</dbReference>
<dbReference type="GeneID" id="65066708"/>
<sequence length="222" mass="25385">MATVKINPTRRKVQVKPGTSTEQTQLTKKATIEAKVKSAERGADAKALKWFYDLVGSKIKRGNVPDQAFAPRRGRNVFIGGMFVYGYDPKHKDTLPWYDTLPCVIPIEFYPDGWLGLNLHYLPPILRAKLLDTLMTYRRRAGDDRAYMKLSYGMLKGLAVHPLVAPCIKRYLAGHVTTPVIRIDRMYWDNVALLPLQQFKKARASQVWAATRPKTRRSRKKV</sequence>
<evidence type="ECO:0000313" key="2">
    <source>
        <dbReference type="EMBL" id="AKO61599.1"/>
    </source>
</evidence>
<dbReference type="RefSeq" id="YP_010077792.1">
    <property type="nucleotide sequence ID" value="NC_054952.1"/>
</dbReference>
<organism evidence="2 3">
    <name type="scientific">Stenotrophomonas phage IME-SM1</name>
    <dbReference type="NCBI Taxonomy" id="1654717"/>
    <lineage>
        <taxon>Viruses</taxon>
        <taxon>Duplodnaviria</taxon>
        <taxon>Heunggongvirae</taxon>
        <taxon>Uroviricota</taxon>
        <taxon>Caudoviricetes</taxon>
        <taxon>Menderavirus</taxon>
        <taxon>Menderavirus IMESM1</taxon>
    </lineage>
</organism>